<keyword evidence="2" id="KW-0732">Signal</keyword>
<proteinExistence type="predicted"/>
<feature type="signal peptide" evidence="2">
    <location>
        <begin position="1"/>
        <end position="34"/>
    </location>
</feature>
<dbReference type="Proteomes" id="UP000460558">
    <property type="component" value="Unassembled WGS sequence"/>
</dbReference>
<dbReference type="InterPro" id="IPR006311">
    <property type="entry name" value="TAT_signal"/>
</dbReference>
<evidence type="ECO:0000313" key="3">
    <source>
        <dbReference type="EMBL" id="MQS35442.1"/>
    </source>
</evidence>
<name>A0ABW9NQ49_9ACTN</name>
<evidence type="ECO:0000256" key="2">
    <source>
        <dbReference type="SAM" id="SignalP"/>
    </source>
</evidence>
<feature type="region of interest" description="Disordered" evidence="1">
    <location>
        <begin position="31"/>
        <end position="52"/>
    </location>
</feature>
<protein>
    <recommendedName>
        <fullName evidence="5">Twin-arginine translocation signal domain-containing protein</fullName>
    </recommendedName>
</protein>
<accession>A0ABW9NQ49</accession>
<sequence>MQNDDMTRRTVVQSAAAVGALAAVGSLVPGVASAAPQPKPRPTLTPKPKKLPVSANGWTIEKEANRISTVWTRPVAGTGLKVDVRIGDAEAILLHVIRRFHYEVEQLHRVDLAGWQAIGGLRKGRPESNLASGTAVRIRPGARAKGGFFPPQEVVVRDILAECEGVVRWGGDDGEVDESLFYLDARPDDERVRELGDRLRAWGATPGEGAGTAVDVRSPARLRRAGRLARAQGTA</sequence>
<keyword evidence="4" id="KW-1185">Reference proteome</keyword>
<evidence type="ECO:0008006" key="5">
    <source>
        <dbReference type="Google" id="ProtNLM"/>
    </source>
</evidence>
<reference evidence="3 4" key="1">
    <citation type="submission" date="2019-06" db="EMBL/GenBank/DDBJ databases">
        <title>Comparative genomics and metabolomics analyses of clavulanic acid producing Streptomyces species provides insight into specialized metabolism and evolution of beta-lactam biosynthetic gene clusters.</title>
        <authorList>
            <person name="Moore M.A."/>
            <person name="Cruz-Morales P."/>
            <person name="Barona Gomez F."/>
            <person name="Kapil T."/>
        </authorList>
    </citation>
    <scope>NUCLEOTIDE SEQUENCE [LARGE SCALE GENOMIC DNA]</scope>
    <source>
        <strain evidence="3 4">T-272</strain>
    </source>
</reference>
<evidence type="ECO:0000256" key="1">
    <source>
        <dbReference type="SAM" id="MobiDB-lite"/>
    </source>
</evidence>
<evidence type="ECO:0000313" key="4">
    <source>
        <dbReference type="Proteomes" id="UP000460558"/>
    </source>
</evidence>
<organism evidence="3 4">
    <name type="scientific">Streptomyces katsurahamanus</name>
    <dbReference type="NCBI Taxonomy" id="2577098"/>
    <lineage>
        <taxon>Bacteria</taxon>
        <taxon>Bacillati</taxon>
        <taxon>Actinomycetota</taxon>
        <taxon>Actinomycetes</taxon>
        <taxon>Kitasatosporales</taxon>
        <taxon>Streptomycetaceae</taxon>
        <taxon>Streptomyces</taxon>
    </lineage>
</organism>
<gene>
    <name evidence="3" type="ORF">FFZ77_07420</name>
</gene>
<dbReference type="RefSeq" id="WP_153481857.1">
    <property type="nucleotide sequence ID" value="NZ_VDEQ01000074.1"/>
</dbReference>
<comment type="caution">
    <text evidence="3">The sequence shown here is derived from an EMBL/GenBank/DDBJ whole genome shotgun (WGS) entry which is preliminary data.</text>
</comment>
<dbReference type="PROSITE" id="PS51318">
    <property type="entry name" value="TAT"/>
    <property type="match status" value="1"/>
</dbReference>
<feature type="chain" id="PRO_5046363750" description="Twin-arginine translocation signal domain-containing protein" evidence="2">
    <location>
        <begin position="35"/>
        <end position="235"/>
    </location>
</feature>
<dbReference type="EMBL" id="VDEQ01000074">
    <property type="protein sequence ID" value="MQS35442.1"/>
    <property type="molecule type" value="Genomic_DNA"/>
</dbReference>